<evidence type="ECO:0000313" key="7">
    <source>
        <dbReference type="EMBL" id="MFH4980058.1"/>
    </source>
</evidence>
<proteinExistence type="inferred from homology"/>
<keyword evidence="4" id="KW-1015">Disulfide bond</keyword>
<accession>A0ABD6EJI4</accession>
<reference evidence="7 8" key="1">
    <citation type="submission" date="2024-08" db="EMBL/GenBank/DDBJ databases">
        <title>Gnathostoma spinigerum genome.</title>
        <authorList>
            <person name="Gonzalez-Bertolin B."/>
            <person name="Monzon S."/>
            <person name="Zaballos A."/>
            <person name="Jimenez P."/>
            <person name="Dekumyoy P."/>
            <person name="Varona S."/>
            <person name="Cuesta I."/>
            <person name="Sumanam S."/>
            <person name="Adisakwattana P."/>
            <person name="Gasser R.B."/>
            <person name="Hernandez-Gonzalez A."/>
            <person name="Young N.D."/>
            <person name="Perteguer M.J."/>
        </authorList>
    </citation>
    <scope>NUCLEOTIDE SEQUENCE [LARGE SCALE GENOMIC DNA]</scope>
    <source>
        <strain evidence="7">AL3</strain>
        <tissue evidence="7">Liver</tissue>
    </source>
</reference>
<dbReference type="EMBL" id="JBGFUD010004996">
    <property type="protein sequence ID" value="MFH4980058.1"/>
    <property type="molecule type" value="Genomic_DNA"/>
</dbReference>
<evidence type="ECO:0000256" key="5">
    <source>
        <dbReference type="RuleBase" id="RU361235"/>
    </source>
</evidence>
<gene>
    <name evidence="7" type="ORF">AB6A40_006767</name>
</gene>
<dbReference type="SUPFAM" id="SSF53474">
    <property type="entry name" value="alpha/beta-Hydrolases"/>
    <property type="match status" value="1"/>
</dbReference>
<dbReference type="PANTHER" id="PTHR43918:SF15">
    <property type="entry name" value="CARBOXYLIC ESTER HYDROLASE"/>
    <property type="match status" value="1"/>
</dbReference>
<feature type="domain" description="Carboxylesterase type B" evidence="6">
    <location>
        <begin position="38"/>
        <end position="339"/>
    </location>
</feature>
<feature type="chain" id="PRO_5044533745" description="Carboxylic ester hydrolase" evidence="5">
    <location>
        <begin position="28"/>
        <end position="346"/>
    </location>
</feature>
<dbReference type="PRINTS" id="PR00878">
    <property type="entry name" value="CHOLNESTRASE"/>
</dbReference>
<dbReference type="InterPro" id="IPR050654">
    <property type="entry name" value="AChE-related_enzymes"/>
</dbReference>
<keyword evidence="8" id="KW-1185">Reference proteome</keyword>
<dbReference type="PROSITE" id="PS00122">
    <property type="entry name" value="CARBOXYLESTERASE_B_1"/>
    <property type="match status" value="1"/>
</dbReference>
<sequence length="346" mass="37811">MKSSLLMRNHRLQLCIWLVILITTAVTFRECEVPLKVAAVKTKLGKVRGVRKVLDVWMKQFCVSAYLGVPFAQAPIGALRFASPLPAEPWKGTFNASTPAKSCYGSLDTTFGNFAGATMWNPKNEMSEDCLTLNMWVPSNPSGEVIVWVFGGGFYSGSPSLDLYEGSVLAALHGVIVVNINYRLGPFGFLYLGDQSHAKGNIGLLDQQMALRWINQNIASFGGDPRKVTLMGESAGSASVIAHLFAPGSHRYFKNIIAQSGTVLNSWAFRPVEEVLQTSVRFLKVVGCMQAKQNLDESFRCLLKKTPMAIQMAADKMGSSVLIPPISSFSPIDVDSVFFMVIALND</sequence>
<dbReference type="InterPro" id="IPR029058">
    <property type="entry name" value="AB_hydrolase_fold"/>
</dbReference>
<dbReference type="PANTHER" id="PTHR43918">
    <property type="entry name" value="ACETYLCHOLINESTERASE"/>
    <property type="match status" value="1"/>
</dbReference>
<dbReference type="Gene3D" id="3.40.50.1820">
    <property type="entry name" value="alpha/beta hydrolase"/>
    <property type="match status" value="1"/>
</dbReference>
<evidence type="ECO:0000313" key="8">
    <source>
        <dbReference type="Proteomes" id="UP001608902"/>
    </source>
</evidence>
<dbReference type="InterPro" id="IPR002018">
    <property type="entry name" value="CarbesteraseB"/>
</dbReference>
<evidence type="ECO:0000256" key="4">
    <source>
        <dbReference type="ARBA" id="ARBA00023157"/>
    </source>
</evidence>
<dbReference type="Proteomes" id="UP001608902">
    <property type="component" value="Unassembled WGS sequence"/>
</dbReference>
<keyword evidence="5" id="KW-0732">Signal</keyword>
<evidence type="ECO:0000259" key="6">
    <source>
        <dbReference type="Pfam" id="PF00135"/>
    </source>
</evidence>
<keyword evidence="2" id="KW-0719">Serine esterase</keyword>
<evidence type="ECO:0000256" key="2">
    <source>
        <dbReference type="ARBA" id="ARBA00022487"/>
    </source>
</evidence>
<dbReference type="InterPro" id="IPR019826">
    <property type="entry name" value="Carboxylesterase_B_AS"/>
</dbReference>
<feature type="signal peptide" evidence="5">
    <location>
        <begin position="1"/>
        <end position="27"/>
    </location>
</feature>
<name>A0ABD6EJI4_9BILA</name>
<organism evidence="7 8">
    <name type="scientific">Gnathostoma spinigerum</name>
    <dbReference type="NCBI Taxonomy" id="75299"/>
    <lineage>
        <taxon>Eukaryota</taxon>
        <taxon>Metazoa</taxon>
        <taxon>Ecdysozoa</taxon>
        <taxon>Nematoda</taxon>
        <taxon>Chromadorea</taxon>
        <taxon>Rhabditida</taxon>
        <taxon>Spirurina</taxon>
        <taxon>Gnathostomatomorpha</taxon>
        <taxon>Gnathostomatoidea</taxon>
        <taxon>Gnathostomatidae</taxon>
        <taxon>Gnathostoma</taxon>
    </lineage>
</organism>
<dbReference type="Pfam" id="PF00135">
    <property type="entry name" value="COesterase"/>
    <property type="match status" value="1"/>
</dbReference>
<evidence type="ECO:0000256" key="3">
    <source>
        <dbReference type="ARBA" id="ARBA00022801"/>
    </source>
</evidence>
<dbReference type="InterPro" id="IPR000997">
    <property type="entry name" value="Cholinesterase"/>
</dbReference>
<comment type="caution">
    <text evidence="7">The sequence shown here is derived from an EMBL/GenBank/DDBJ whole genome shotgun (WGS) entry which is preliminary data.</text>
</comment>
<keyword evidence="3 5" id="KW-0378">Hydrolase</keyword>
<protein>
    <recommendedName>
        <fullName evidence="5">Carboxylic ester hydrolase</fullName>
        <ecNumber evidence="5">3.1.1.-</ecNumber>
    </recommendedName>
</protein>
<dbReference type="GO" id="GO:0052689">
    <property type="term" value="F:carboxylic ester hydrolase activity"/>
    <property type="evidence" value="ECO:0007669"/>
    <property type="project" value="UniProtKB-KW"/>
</dbReference>
<dbReference type="EC" id="3.1.1.-" evidence="5"/>
<evidence type="ECO:0000256" key="1">
    <source>
        <dbReference type="ARBA" id="ARBA00005964"/>
    </source>
</evidence>
<comment type="similarity">
    <text evidence="1 5">Belongs to the type-B carboxylesterase/lipase family.</text>
</comment>
<dbReference type="AlphaFoldDB" id="A0ABD6EJI4"/>